<dbReference type="SUPFAM" id="SSF56317">
    <property type="entry name" value="Carbon-nitrogen hydrolase"/>
    <property type="match status" value="1"/>
</dbReference>
<dbReference type="EMBL" id="JACHJU010000004">
    <property type="protein sequence ID" value="MBB4942719.1"/>
    <property type="molecule type" value="Genomic_DNA"/>
</dbReference>
<keyword evidence="3" id="KW-0378">Hydrolase</keyword>
<name>A0A7W7WDV8_9ACTN</name>
<dbReference type="Pfam" id="PF00795">
    <property type="entry name" value="CN_hydrolase"/>
    <property type="match status" value="1"/>
</dbReference>
<evidence type="ECO:0000259" key="2">
    <source>
        <dbReference type="PROSITE" id="PS50263"/>
    </source>
</evidence>
<dbReference type="PANTHER" id="PTHR23088">
    <property type="entry name" value="NITRILASE-RELATED"/>
    <property type="match status" value="1"/>
</dbReference>
<dbReference type="InterPro" id="IPR036526">
    <property type="entry name" value="C-N_Hydrolase_sf"/>
</dbReference>
<dbReference type="CDD" id="cd07197">
    <property type="entry name" value="nitrilase"/>
    <property type="match status" value="1"/>
</dbReference>
<sequence length="269" mass="29617">MKASIVVAQIPITWDIAENLSTIAAVLADAQPDEIVVLPEGALSGYGSDLSVLSRLDPTALARAIDYVTTLVREKAVHLFCGSLLFEHGAWWNTALYFSPHGTRWTYRKINLAMNERGLLEAGSELPTLQLHLADGPLTVGVQICREIRFPEQWQYLAGAGAQAFIYLTHAANPTEPAGVWRSHLISRAAENQRFVLAANVADPHQHCPSVIISPRGESLAELPANSAGILRATIDTDEAASWYLGQRRRDVVHLRYQNRPTEQAFGQF</sequence>
<feature type="domain" description="CN hydrolase" evidence="2">
    <location>
        <begin position="3"/>
        <end position="237"/>
    </location>
</feature>
<proteinExistence type="inferred from homology"/>
<protein>
    <submittedName>
        <fullName evidence="3">Putative amidohydrolase</fullName>
    </submittedName>
</protein>
<reference evidence="3 4" key="1">
    <citation type="submission" date="2020-08" db="EMBL/GenBank/DDBJ databases">
        <title>Sequencing the genomes of 1000 actinobacteria strains.</title>
        <authorList>
            <person name="Klenk H.-P."/>
        </authorList>
    </citation>
    <scope>NUCLEOTIDE SEQUENCE [LARGE SCALE GENOMIC DNA]</scope>
    <source>
        <strain evidence="3 4">DSM 43023</strain>
    </source>
</reference>
<dbReference type="PROSITE" id="PS50263">
    <property type="entry name" value="CN_HYDROLASE"/>
    <property type="match status" value="1"/>
</dbReference>
<evidence type="ECO:0000313" key="4">
    <source>
        <dbReference type="Proteomes" id="UP000534286"/>
    </source>
</evidence>
<gene>
    <name evidence="3" type="ORF">FHR32_007119</name>
</gene>
<accession>A0A7W7WDV8</accession>
<comment type="similarity">
    <text evidence="1">Belongs to the carbon-nitrogen hydrolase superfamily. NIT1/NIT2 family.</text>
</comment>
<evidence type="ECO:0000313" key="3">
    <source>
        <dbReference type="EMBL" id="MBB4942719.1"/>
    </source>
</evidence>
<keyword evidence="4" id="KW-1185">Reference proteome</keyword>
<dbReference type="Proteomes" id="UP000534286">
    <property type="component" value="Unassembled WGS sequence"/>
</dbReference>
<organism evidence="3 4">
    <name type="scientific">Streptosporangium album</name>
    <dbReference type="NCBI Taxonomy" id="47479"/>
    <lineage>
        <taxon>Bacteria</taxon>
        <taxon>Bacillati</taxon>
        <taxon>Actinomycetota</taxon>
        <taxon>Actinomycetes</taxon>
        <taxon>Streptosporangiales</taxon>
        <taxon>Streptosporangiaceae</taxon>
        <taxon>Streptosporangium</taxon>
    </lineage>
</organism>
<evidence type="ECO:0000256" key="1">
    <source>
        <dbReference type="ARBA" id="ARBA00010613"/>
    </source>
</evidence>
<comment type="caution">
    <text evidence="3">The sequence shown here is derived from an EMBL/GenBank/DDBJ whole genome shotgun (WGS) entry which is preliminary data.</text>
</comment>
<dbReference type="RefSeq" id="WP_184758723.1">
    <property type="nucleotide sequence ID" value="NZ_BAABEK010000091.1"/>
</dbReference>
<dbReference type="GO" id="GO:0016787">
    <property type="term" value="F:hydrolase activity"/>
    <property type="evidence" value="ECO:0007669"/>
    <property type="project" value="UniProtKB-KW"/>
</dbReference>
<dbReference type="AlphaFoldDB" id="A0A7W7WDV8"/>
<dbReference type="PANTHER" id="PTHR23088:SF27">
    <property type="entry name" value="DEAMINATED GLUTATHIONE AMIDASE"/>
    <property type="match status" value="1"/>
</dbReference>
<dbReference type="InterPro" id="IPR003010">
    <property type="entry name" value="C-N_Hydrolase"/>
</dbReference>
<dbReference type="Gene3D" id="3.60.110.10">
    <property type="entry name" value="Carbon-nitrogen hydrolase"/>
    <property type="match status" value="1"/>
</dbReference>